<accession>A0AA90W6Z6</accession>
<proteinExistence type="predicted"/>
<reference evidence="2 3" key="1">
    <citation type="submission" date="2019-10" db="EMBL/GenBank/DDBJ databases">
        <authorList>
            <person name="Dong K."/>
        </authorList>
    </citation>
    <scope>NUCLEOTIDE SEQUENCE [LARGE SCALE GENOMIC DNA]</scope>
    <source>
        <strain evidence="3">dk771</strain>
    </source>
</reference>
<dbReference type="RefSeq" id="WP_171501080.1">
    <property type="nucleotide sequence ID" value="NZ_WITK01000034.1"/>
</dbReference>
<keyword evidence="1" id="KW-0472">Membrane</keyword>
<protein>
    <submittedName>
        <fullName evidence="2">DUF58 domain-containing protein</fullName>
    </submittedName>
</protein>
<feature type="transmembrane region" description="Helical" evidence="1">
    <location>
        <begin position="55"/>
        <end position="75"/>
    </location>
</feature>
<name>A0AA90W6Z6_9GAMM</name>
<feature type="transmembrane region" description="Helical" evidence="1">
    <location>
        <begin position="29"/>
        <end position="49"/>
    </location>
</feature>
<sequence length="301" mass="35397">MSKAWQMWLKKRFQYHQPKTLSQRDVLVFIYRQGYLYLVLIFISFIAGVNYANNLILGFCFLVSAVLCISFYLTFKQLHGLKIELVAEEVGQVGQAAQLHCYFHQPIKQARYLYLECGEHVEKIYLSEIRQQMSLTFYSENRGLFEYPKIKLYSVYPFGLVRAWTYFYHQKKAWIAPKAELVSTDHKTTKNSQESDLDEYRELRNYQLGDSLHAVSWKQVARGQGMYIKVFEPHQDEQSLEICYEQMPSQSHEQKLQYMMGLVEQCEQQQAAYRLQLPQAELELGVGDQQLHKAKILLAQA</sequence>
<comment type="caution">
    <text evidence="2">The sequence shown here is derived from an EMBL/GenBank/DDBJ whole genome shotgun (WGS) entry which is preliminary data.</text>
</comment>
<dbReference type="AlphaFoldDB" id="A0AA90W6Z6"/>
<dbReference type="PANTHER" id="PTHR34351:SF1">
    <property type="entry name" value="SLR1927 PROTEIN"/>
    <property type="match status" value="1"/>
</dbReference>
<evidence type="ECO:0000313" key="3">
    <source>
        <dbReference type="Proteomes" id="UP000480556"/>
    </source>
</evidence>
<keyword evidence="1" id="KW-1133">Transmembrane helix</keyword>
<dbReference type="PANTHER" id="PTHR34351">
    <property type="entry name" value="SLR1927 PROTEIN-RELATED"/>
    <property type="match status" value="1"/>
</dbReference>
<keyword evidence="1" id="KW-0812">Transmembrane</keyword>
<evidence type="ECO:0000256" key="1">
    <source>
        <dbReference type="SAM" id="Phobius"/>
    </source>
</evidence>
<gene>
    <name evidence="2" type="ORF">GHJ48_13485</name>
</gene>
<evidence type="ECO:0000313" key="2">
    <source>
        <dbReference type="EMBL" id="MQW93387.1"/>
    </source>
</evidence>
<dbReference type="Proteomes" id="UP000480556">
    <property type="component" value="Unassembled WGS sequence"/>
</dbReference>
<organism evidence="2 3">
    <name type="scientific">Acinetobacter wanghuae</name>
    <dbReference type="NCBI Taxonomy" id="2662362"/>
    <lineage>
        <taxon>Bacteria</taxon>
        <taxon>Pseudomonadati</taxon>
        <taxon>Pseudomonadota</taxon>
        <taxon>Gammaproteobacteria</taxon>
        <taxon>Moraxellales</taxon>
        <taxon>Moraxellaceae</taxon>
        <taxon>Acinetobacter</taxon>
    </lineage>
</organism>
<dbReference type="EMBL" id="WITK01000034">
    <property type="protein sequence ID" value="MQW93387.1"/>
    <property type="molecule type" value="Genomic_DNA"/>
</dbReference>